<comment type="caution">
    <text evidence="1">The sequence shown here is derived from an EMBL/GenBank/DDBJ whole genome shotgun (WGS) entry which is preliminary data.</text>
</comment>
<name>A0A9P9KYT5_FUSRE</name>
<protein>
    <recommendedName>
        <fullName evidence="3">F-box domain-containing protein</fullName>
    </recommendedName>
</protein>
<dbReference type="RefSeq" id="XP_046057611.1">
    <property type="nucleotide sequence ID" value="XM_046186409.1"/>
</dbReference>
<reference evidence="1" key="1">
    <citation type="journal article" date="2021" name="Nat. Commun.">
        <title>Genetic determinants of endophytism in the Arabidopsis root mycobiome.</title>
        <authorList>
            <person name="Mesny F."/>
            <person name="Miyauchi S."/>
            <person name="Thiergart T."/>
            <person name="Pickel B."/>
            <person name="Atanasova L."/>
            <person name="Karlsson M."/>
            <person name="Huettel B."/>
            <person name="Barry K.W."/>
            <person name="Haridas S."/>
            <person name="Chen C."/>
            <person name="Bauer D."/>
            <person name="Andreopoulos W."/>
            <person name="Pangilinan J."/>
            <person name="LaButti K."/>
            <person name="Riley R."/>
            <person name="Lipzen A."/>
            <person name="Clum A."/>
            <person name="Drula E."/>
            <person name="Henrissat B."/>
            <person name="Kohler A."/>
            <person name="Grigoriev I.V."/>
            <person name="Martin F.M."/>
            <person name="Hacquard S."/>
        </authorList>
    </citation>
    <scope>NUCLEOTIDE SEQUENCE</scope>
    <source>
        <strain evidence="1">MPI-CAGE-AT-0023</strain>
    </source>
</reference>
<gene>
    <name evidence="1" type="ORF">BKA55DRAFT_496923</name>
</gene>
<organism evidence="1 2">
    <name type="scientific">Fusarium redolens</name>
    <dbReference type="NCBI Taxonomy" id="48865"/>
    <lineage>
        <taxon>Eukaryota</taxon>
        <taxon>Fungi</taxon>
        <taxon>Dikarya</taxon>
        <taxon>Ascomycota</taxon>
        <taxon>Pezizomycotina</taxon>
        <taxon>Sordariomycetes</taxon>
        <taxon>Hypocreomycetidae</taxon>
        <taxon>Hypocreales</taxon>
        <taxon>Nectriaceae</taxon>
        <taxon>Fusarium</taxon>
        <taxon>Fusarium redolens species complex</taxon>
    </lineage>
</organism>
<dbReference type="EMBL" id="JAGMUX010000001">
    <property type="protein sequence ID" value="KAH7270843.1"/>
    <property type="molecule type" value="Genomic_DNA"/>
</dbReference>
<evidence type="ECO:0008006" key="3">
    <source>
        <dbReference type="Google" id="ProtNLM"/>
    </source>
</evidence>
<dbReference type="AlphaFoldDB" id="A0A9P9KYT5"/>
<keyword evidence="2" id="KW-1185">Reference proteome</keyword>
<evidence type="ECO:0000313" key="2">
    <source>
        <dbReference type="Proteomes" id="UP000720189"/>
    </source>
</evidence>
<dbReference type="GeneID" id="70216363"/>
<evidence type="ECO:0000313" key="1">
    <source>
        <dbReference type="EMBL" id="KAH7270843.1"/>
    </source>
</evidence>
<sequence length="349" mass="38528">MPSLISLPSEVLGEIGSHLYVEDLGNASLGCRVLEHSLRVHLFRGMTFTGHRTAVAEALLRFLSNRNGSRPQAMGRICRSLRIVVMPQNNDTFDEGREFLPALLMSTKKSLPGVVCLSLSLHGLSNSEITAFHRMLKEGPNWDAHSLRNASVDGLDVVPEMGQHGVAPIKEGCPSLRRLRVCFRNPLHDFPQHLNGTAQVKLNQLENIEQLIIQESAGASNAYPIGGIYRPMYIIGRLCAIADSLRDMTSLRQISMVFHPRVMTWISRPALRLIPGQGLRIELDTFLAAAIMAMGERLSHVGEICLVENNAILSGVNMIHRGVRDSDGEMAVRIESPGHENSFPLNISH</sequence>
<proteinExistence type="predicted"/>
<dbReference type="OrthoDB" id="5083364at2759"/>
<dbReference type="Proteomes" id="UP000720189">
    <property type="component" value="Unassembled WGS sequence"/>
</dbReference>
<accession>A0A9P9KYT5</accession>